<reference evidence="3 4" key="1">
    <citation type="submission" date="2015-07" db="EMBL/GenBank/DDBJ databases">
        <title>Comparative genomics of the Sigatoka disease complex on banana suggests a link between parallel evolutionary changes in Pseudocercospora fijiensis and Pseudocercospora eumusae and increased virulence on the banana host.</title>
        <authorList>
            <person name="Chang T.-C."/>
            <person name="Salvucci A."/>
            <person name="Crous P.W."/>
            <person name="Stergiopoulos I."/>
        </authorList>
    </citation>
    <scope>NUCLEOTIDE SEQUENCE [LARGE SCALE GENOMIC DNA]</scope>
    <source>
        <strain evidence="3 4">CBS 116634</strain>
    </source>
</reference>
<protein>
    <submittedName>
        <fullName evidence="3">Uncharacterized protein</fullName>
    </submittedName>
</protein>
<evidence type="ECO:0000313" key="3">
    <source>
        <dbReference type="EMBL" id="KXT14410.1"/>
    </source>
</evidence>
<feature type="region of interest" description="Disordered" evidence="2">
    <location>
        <begin position="204"/>
        <end position="319"/>
    </location>
</feature>
<dbReference type="EMBL" id="LFZO01000083">
    <property type="protein sequence ID" value="KXT14410.1"/>
    <property type="molecule type" value="Genomic_DNA"/>
</dbReference>
<feature type="compositionally biased region" description="Polar residues" evidence="2">
    <location>
        <begin position="215"/>
        <end position="246"/>
    </location>
</feature>
<dbReference type="AlphaFoldDB" id="A0A139II80"/>
<gene>
    <name evidence="3" type="ORF">AC579_8368</name>
</gene>
<feature type="region of interest" description="Disordered" evidence="2">
    <location>
        <begin position="442"/>
        <end position="498"/>
    </location>
</feature>
<evidence type="ECO:0000256" key="2">
    <source>
        <dbReference type="SAM" id="MobiDB-lite"/>
    </source>
</evidence>
<evidence type="ECO:0000256" key="1">
    <source>
        <dbReference type="SAM" id="Coils"/>
    </source>
</evidence>
<organism evidence="3 4">
    <name type="scientific">Pseudocercospora musae</name>
    <dbReference type="NCBI Taxonomy" id="113226"/>
    <lineage>
        <taxon>Eukaryota</taxon>
        <taxon>Fungi</taxon>
        <taxon>Dikarya</taxon>
        <taxon>Ascomycota</taxon>
        <taxon>Pezizomycotina</taxon>
        <taxon>Dothideomycetes</taxon>
        <taxon>Dothideomycetidae</taxon>
        <taxon>Mycosphaerellales</taxon>
        <taxon>Mycosphaerellaceae</taxon>
        <taxon>Pseudocercospora</taxon>
    </lineage>
</organism>
<keyword evidence="1" id="KW-0175">Coiled coil</keyword>
<comment type="caution">
    <text evidence="3">The sequence shown here is derived from an EMBL/GenBank/DDBJ whole genome shotgun (WGS) entry which is preliminary data.</text>
</comment>
<feature type="region of interest" description="Disordered" evidence="2">
    <location>
        <begin position="1"/>
        <end position="141"/>
    </location>
</feature>
<feature type="compositionally biased region" description="Basic and acidic residues" evidence="2">
    <location>
        <begin position="7"/>
        <end position="23"/>
    </location>
</feature>
<feature type="compositionally biased region" description="Polar residues" evidence="2">
    <location>
        <begin position="95"/>
        <end position="118"/>
    </location>
</feature>
<name>A0A139II80_9PEZI</name>
<sequence length="498" mass="53961">MSSQPRRSSDGGNKRRLDDRRGVSDAQPPADKIDISKCSIASSGSEELGKTPSKSVKRNHADGAGVKLDTSSQYANDSIDLGRSQSHAAPDEASIRNSNDKSAASIPTETWRPISQTEGDVIEAKPTKTSSNRGCQPVPKPARTILSDAASNNLAASSGNVASNHSKTSAMQAYVSGAPTKLQQEQIYRMQQKTLLWPQHADNQRQAFQHAMPRRSTQSSMLQPQYSSRTGAQLAPNTRLNPSLMPQIQAAHDQGPGPTNQAPGTGSHEAPRSFSDGVLGRPSAWRPPNAQPHQPSFANIQAKPPESEVPNQQPAVQGSRHIDGVGNVVLEPIQAVEYLLDENHRLVDVNSIYTGRSGEVNRLNNTIADLNYKLADLNSKLAEHSNLIEEKSSLRHSIIERDARIAQLSANLQRSQQELQRYVPLAGQQRYWDAIDMQSQATFEHQAGQSSSRTRASTAAMPTAESQGQWRGANGSRADKTAPGGGEQATPTEKRHVE</sequence>
<evidence type="ECO:0000313" key="4">
    <source>
        <dbReference type="Proteomes" id="UP000073492"/>
    </source>
</evidence>
<dbReference type="EMBL" id="LFZO01000083">
    <property type="protein sequence ID" value="KXT14415.1"/>
    <property type="molecule type" value="Genomic_DNA"/>
</dbReference>
<dbReference type="OrthoDB" id="3649644at2759"/>
<feature type="compositionally biased region" description="Low complexity" evidence="2">
    <location>
        <begin position="450"/>
        <end position="460"/>
    </location>
</feature>
<dbReference type="Proteomes" id="UP000073492">
    <property type="component" value="Unassembled WGS sequence"/>
</dbReference>
<proteinExistence type="predicted"/>
<accession>A0A139II80</accession>
<keyword evidence="4" id="KW-1185">Reference proteome</keyword>
<feature type="coiled-coil region" evidence="1">
    <location>
        <begin position="360"/>
        <end position="394"/>
    </location>
</feature>
<dbReference type="EMBL" id="LFZO01000083">
    <property type="protein sequence ID" value="KXT14412.1"/>
    <property type="molecule type" value="Genomic_DNA"/>
</dbReference>